<dbReference type="InterPro" id="IPR006865">
    <property type="entry name" value="DUF629"/>
</dbReference>
<dbReference type="PANTHER" id="PTHR34465:SF5">
    <property type="entry name" value="OS11G0598900 PROTEIN"/>
    <property type="match status" value="1"/>
</dbReference>
<accession>A0A804NBG9</accession>
<dbReference type="PANTHER" id="PTHR34465">
    <property type="entry name" value="CARBOXYL-TERMINAL HYDROLASE-LIKE PROTEIN, PUTATIVE (DUF627 AND DUF629)-RELATED"/>
    <property type="match status" value="1"/>
</dbReference>
<dbReference type="InterPro" id="IPR015424">
    <property type="entry name" value="PyrdxlP-dep_Trfase"/>
</dbReference>
<dbReference type="Gene3D" id="3.40.640.10">
    <property type="entry name" value="Type I PLP-dependent aspartate aminotransferase-like (Major domain)"/>
    <property type="match status" value="1"/>
</dbReference>
<dbReference type="Gramene" id="Zm00001eb149140_T001">
    <property type="protein sequence ID" value="Zm00001eb149140_P001"/>
    <property type="gene ID" value="Zm00001eb149140"/>
</dbReference>
<organism evidence="2 3">
    <name type="scientific">Zea mays</name>
    <name type="common">Maize</name>
    <dbReference type="NCBI Taxonomy" id="4577"/>
    <lineage>
        <taxon>Eukaryota</taxon>
        <taxon>Viridiplantae</taxon>
        <taxon>Streptophyta</taxon>
        <taxon>Embryophyta</taxon>
        <taxon>Tracheophyta</taxon>
        <taxon>Spermatophyta</taxon>
        <taxon>Magnoliopsida</taxon>
        <taxon>Liliopsida</taxon>
        <taxon>Poales</taxon>
        <taxon>Poaceae</taxon>
        <taxon>PACMAD clade</taxon>
        <taxon>Panicoideae</taxon>
        <taxon>Andropogonodae</taxon>
        <taxon>Andropogoneae</taxon>
        <taxon>Tripsacinae</taxon>
        <taxon>Zea</taxon>
    </lineage>
</organism>
<dbReference type="AlphaFoldDB" id="A0A804NBG9"/>
<feature type="domain" description="DUF629" evidence="1">
    <location>
        <begin position="58"/>
        <end position="121"/>
    </location>
</feature>
<dbReference type="SUPFAM" id="SSF53383">
    <property type="entry name" value="PLP-dependent transferases"/>
    <property type="match status" value="1"/>
</dbReference>
<dbReference type="InParanoid" id="A0A804NBG9"/>
<evidence type="ECO:0000313" key="2">
    <source>
        <dbReference type="EnsemblPlants" id="Zm00001eb149140_P001"/>
    </source>
</evidence>
<reference evidence="2" key="2">
    <citation type="submission" date="2019-07" db="EMBL/GenBank/DDBJ databases">
        <authorList>
            <person name="Seetharam A."/>
            <person name="Woodhouse M."/>
            <person name="Cannon E."/>
        </authorList>
    </citation>
    <scope>NUCLEOTIDE SEQUENCE [LARGE SCALE GENOMIC DNA]</scope>
    <source>
        <strain evidence="2">cv. B73</strain>
    </source>
</reference>
<dbReference type="InterPro" id="IPR015421">
    <property type="entry name" value="PyrdxlP-dep_Trfase_major"/>
</dbReference>
<dbReference type="EnsemblPlants" id="Zm00001eb149140_T001">
    <property type="protein sequence ID" value="Zm00001eb149140_P001"/>
    <property type="gene ID" value="Zm00001eb149140"/>
</dbReference>
<reference evidence="3" key="1">
    <citation type="submission" date="2015-12" db="EMBL/GenBank/DDBJ databases">
        <title>Update maize B73 reference genome by single molecule sequencing technologies.</title>
        <authorList>
            <consortium name="Maize Genome Sequencing Project"/>
            <person name="Ware D."/>
        </authorList>
    </citation>
    <scope>NUCLEOTIDE SEQUENCE [LARGE SCALE GENOMIC DNA]</scope>
    <source>
        <strain evidence="3">cv. B73</strain>
    </source>
</reference>
<dbReference type="Pfam" id="PF04780">
    <property type="entry name" value="DUF629"/>
    <property type="match status" value="1"/>
</dbReference>
<evidence type="ECO:0000259" key="1">
    <source>
        <dbReference type="Pfam" id="PF04780"/>
    </source>
</evidence>
<keyword evidence="3" id="KW-1185">Reference proteome</keyword>
<proteinExistence type="predicted"/>
<dbReference type="GO" id="GO:0030170">
    <property type="term" value="F:pyridoxal phosphate binding"/>
    <property type="evidence" value="ECO:0007669"/>
    <property type="project" value="InterPro"/>
</dbReference>
<evidence type="ECO:0000313" key="3">
    <source>
        <dbReference type="Proteomes" id="UP000007305"/>
    </source>
</evidence>
<name>A0A804NBG9_MAIZE</name>
<protein>
    <recommendedName>
        <fullName evidence="1">DUF629 domain-containing protein</fullName>
    </recommendedName>
</protein>
<reference evidence="2" key="3">
    <citation type="submission" date="2021-05" db="UniProtKB">
        <authorList>
            <consortium name="EnsemblPlants"/>
        </authorList>
    </citation>
    <scope>IDENTIFICATION</scope>
    <source>
        <strain evidence="2">cv. B73</strain>
    </source>
</reference>
<sequence length="123" mass="14669">MLVHGLWLSTPEYFMYGGMEHYCLEDTHIVNLFSFSSAYGMMGWRVGYIAFPNEIDSFLQVRLDVLQHEYNKVDLSHAFVLSVVRSFVRKHEYWRFWICPLCDRKKFVDTGLLLSHMCTRHPR</sequence>
<dbReference type="Proteomes" id="UP000007305">
    <property type="component" value="Chromosome 3"/>
</dbReference>